<proteinExistence type="predicted"/>
<organism evidence="1">
    <name type="scientific">human gut metagenome</name>
    <dbReference type="NCBI Taxonomy" id="408170"/>
    <lineage>
        <taxon>unclassified sequences</taxon>
        <taxon>metagenomes</taxon>
        <taxon>organismal metagenomes</taxon>
    </lineage>
</organism>
<feature type="non-terminal residue" evidence="1">
    <location>
        <position position="1"/>
    </location>
</feature>
<gene>
    <name evidence="1" type="ORF">Q604_UNBC02071G0001</name>
</gene>
<accession>W1YRV6</accession>
<protein>
    <submittedName>
        <fullName evidence="1">Uncharacterized protein</fullName>
    </submittedName>
</protein>
<sequence>VITHAALLHQGFPHCAIFPTAASRRSLGRVSVPMWPITLSGRLRIVALVSRYLTN</sequence>
<dbReference type="AlphaFoldDB" id="W1YRV6"/>
<name>W1YRV6_9ZZZZ</name>
<dbReference type="EMBL" id="AZMM01002071">
    <property type="protein sequence ID" value="ETJ43899.1"/>
    <property type="molecule type" value="Genomic_DNA"/>
</dbReference>
<reference evidence="1" key="1">
    <citation type="submission" date="2013-12" db="EMBL/GenBank/DDBJ databases">
        <title>A Varibaculum cambriense genome reconstructed from a premature infant gut community with otherwise low bacterial novelty that shifts toward anaerobic metabolism during the third week of life.</title>
        <authorList>
            <person name="Brown C.T."/>
            <person name="Sharon I."/>
            <person name="Thomas B.C."/>
            <person name="Castelle C.J."/>
            <person name="Morowitz M.J."/>
            <person name="Banfield J.F."/>
        </authorList>
    </citation>
    <scope>NUCLEOTIDE SEQUENCE</scope>
</reference>
<comment type="caution">
    <text evidence="1">The sequence shown here is derived from an EMBL/GenBank/DDBJ whole genome shotgun (WGS) entry which is preliminary data.</text>
</comment>
<evidence type="ECO:0000313" key="1">
    <source>
        <dbReference type="EMBL" id="ETJ43899.1"/>
    </source>
</evidence>